<accession>A0A7T0G407</accession>
<dbReference type="InterPro" id="IPR011990">
    <property type="entry name" value="TPR-like_helical_dom_sf"/>
</dbReference>
<dbReference type="SUPFAM" id="SSF48452">
    <property type="entry name" value="TPR-like"/>
    <property type="match status" value="1"/>
</dbReference>
<evidence type="ECO:0000259" key="2">
    <source>
        <dbReference type="Pfam" id="PF09976"/>
    </source>
</evidence>
<name>A0A7T0G407_9BACT</name>
<dbReference type="Pfam" id="PF09976">
    <property type="entry name" value="TPR_21"/>
    <property type="match status" value="1"/>
</dbReference>
<keyword evidence="1" id="KW-1133">Transmembrane helix</keyword>
<keyword evidence="1" id="KW-0472">Membrane</keyword>
<proteinExistence type="predicted"/>
<gene>
    <name evidence="3" type="ORF">G3M78_11270</name>
</gene>
<organism evidence="3 4">
    <name type="scientific">Candidatus Nitrohelix vancouverensis</name>
    <dbReference type="NCBI Taxonomy" id="2705534"/>
    <lineage>
        <taxon>Bacteria</taxon>
        <taxon>Pseudomonadati</taxon>
        <taxon>Nitrospinota/Tectimicrobiota group</taxon>
        <taxon>Nitrospinota</taxon>
        <taxon>Nitrospinia</taxon>
        <taxon>Nitrospinales</taxon>
        <taxon>Nitrospinaceae</taxon>
        <taxon>Candidatus Nitrohelix</taxon>
    </lineage>
</organism>
<dbReference type="Gene3D" id="1.25.40.10">
    <property type="entry name" value="Tetratricopeptide repeat domain"/>
    <property type="match status" value="1"/>
</dbReference>
<dbReference type="KEGG" id="nva:G3M78_11270"/>
<feature type="transmembrane region" description="Helical" evidence="1">
    <location>
        <begin position="35"/>
        <end position="54"/>
    </location>
</feature>
<sequence>MAKHERISRKQIVKTPDQFLTQSDKIIHYLSDRQPTVIASLVGLFLLLGAYWGFTAFQKSNMESQEILLSQMQSEQEKSAENASGVLKGIYEKLDSPTHKTRGALMLADAFYREKKYDEAQKIYDSVIADTKPSEIQYQVAQVGLASILEVKKQYPQAIDYYRSLIDMPEIPPTSHVYFSLARCYKLNNDSKGALLVLREMKNKFSGNVIGKVDAQIQALEKEV</sequence>
<evidence type="ECO:0000313" key="3">
    <source>
        <dbReference type="EMBL" id="QPJ65940.1"/>
    </source>
</evidence>
<dbReference type="InterPro" id="IPR018704">
    <property type="entry name" value="SecYEG/CpoB_TPR"/>
</dbReference>
<dbReference type="Proteomes" id="UP000594464">
    <property type="component" value="Chromosome"/>
</dbReference>
<reference evidence="4" key="1">
    <citation type="submission" date="2020-02" db="EMBL/GenBank/DDBJ databases">
        <title>Genomic and physiological characterization of two novel Nitrospinaceae genera.</title>
        <authorList>
            <person name="Mueller A.J."/>
            <person name="Jung M.-Y."/>
            <person name="Strachan C.R."/>
            <person name="Herbold C.W."/>
            <person name="Kirkegaard R.H."/>
            <person name="Daims H."/>
        </authorList>
    </citation>
    <scope>NUCLEOTIDE SEQUENCE [LARGE SCALE GENOMIC DNA]</scope>
</reference>
<protein>
    <submittedName>
        <fullName evidence="3">Tetratricopeptide repeat protein</fullName>
    </submittedName>
</protein>
<dbReference type="AlphaFoldDB" id="A0A7T0G407"/>
<evidence type="ECO:0000256" key="1">
    <source>
        <dbReference type="SAM" id="Phobius"/>
    </source>
</evidence>
<evidence type="ECO:0000313" key="4">
    <source>
        <dbReference type="Proteomes" id="UP000594464"/>
    </source>
</evidence>
<feature type="domain" description="Ancillary SecYEG translocon subunit/Cell division coordinator CpoB TPR" evidence="2">
    <location>
        <begin position="37"/>
        <end position="159"/>
    </location>
</feature>
<dbReference type="EMBL" id="CP048620">
    <property type="protein sequence ID" value="QPJ65940.1"/>
    <property type="molecule type" value="Genomic_DNA"/>
</dbReference>
<keyword evidence="1" id="KW-0812">Transmembrane</keyword>